<keyword evidence="6" id="KW-0862">Zinc</keyword>
<dbReference type="CDD" id="cd06229">
    <property type="entry name" value="M14_Endopeptidase_I"/>
    <property type="match status" value="1"/>
</dbReference>
<dbReference type="RefSeq" id="WP_204701113.1">
    <property type="nucleotide sequence ID" value="NZ_JAFBDQ010000005.1"/>
</dbReference>
<dbReference type="GO" id="GO:0005615">
    <property type="term" value="C:extracellular space"/>
    <property type="evidence" value="ECO:0007669"/>
    <property type="project" value="TreeGrafter"/>
</dbReference>
<dbReference type="AlphaFoldDB" id="A0A938XT06"/>
<dbReference type="Pfam" id="PF00246">
    <property type="entry name" value="Peptidase_M14"/>
    <property type="match status" value="1"/>
</dbReference>
<dbReference type="SMART" id="SM00631">
    <property type="entry name" value="Zn_pept"/>
    <property type="match status" value="1"/>
</dbReference>
<name>A0A938XT06_9FIRM</name>
<evidence type="ECO:0000256" key="7">
    <source>
        <dbReference type="ARBA" id="ARBA00023049"/>
    </source>
</evidence>
<proteinExistence type="inferred from homology"/>
<dbReference type="Gene3D" id="3.40.630.10">
    <property type="entry name" value="Zn peptidases"/>
    <property type="match status" value="1"/>
</dbReference>
<dbReference type="PROSITE" id="PS52035">
    <property type="entry name" value="PEPTIDASE_M14"/>
    <property type="match status" value="1"/>
</dbReference>
<dbReference type="InterPro" id="IPR000834">
    <property type="entry name" value="Peptidase_M14"/>
</dbReference>
<evidence type="ECO:0000256" key="3">
    <source>
        <dbReference type="ARBA" id="ARBA00022670"/>
    </source>
</evidence>
<keyword evidence="4" id="KW-0479">Metal-binding</keyword>
<organism evidence="10 11">
    <name type="scientific">Halanaerobacter jeridensis</name>
    <dbReference type="NCBI Taxonomy" id="706427"/>
    <lineage>
        <taxon>Bacteria</taxon>
        <taxon>Bacillati</taxon>
        <taxon>Bacillota</taxon>
        <taxon>Clostridia</taxon>
        <taxon>Halanaerobiales</taxon>
        <taxon>Halobacteroidaceae</taxon>
        <taxon>Halanaerobacter</taxon>
    </lineage>
</organism>
<dbReference type="PANTHER" id="PTHR11705:SF143">
    <property type="entry name" value="SLL0236 PROTEIN"/>
    <property type="match status" value="1"/>
</dbReference>
<accession>A0A938XT06</accession>
<keyword evidence="7" id="KW-0482">Metalloprotease</keyword>
<dbReference type="GO" id="GO:0008270">
    <property type="term" value="F:zinc ion binding"/>
    <property type="evidence" value="ECO:0007669"/>
    <property type="project" value="InterPro"/>
</dbReference>
<dbReference type="SUPFAM" id="SSF53187">
    <property type="entry name" value="Zn-dependent exopeptidases"/>
    <property type="match status" value="1"/>
</dbReference>
<dbReference type="InterPro" id="IPR057246">
    <property type="entry name" value="CARBOXYPEPT_ZN_1"/>
</dbReference>
<feature type="active site" description="Proton donor/acceptor" evidence="8">
    <location>
        <position position="252"/>
    </location>
</feature>
<comment type="caution">
    <text evidence="10">The sequence shown here is derived from an EMBL/GenBank/DDBJ whole genome shotgun (WGS) entry which is preliminary data.</text>
</comment>
<keyword evidence="5 10" id="KW-0378">Hydrolase</keyword>
<evidence type="ECO:0000313" key="10">
    <source>
        <dbReference type="EMBL" id="MBM7556324.1"/>
    </source>
</evidence>
<gene>
    <name evidence="10" type="ORF">JOC47_001167</name>
</gene>
<keyword evidence="11" id="KW-1185">Reference proteome</keyword>
<evidence type="ECO:0000256" key="5">
    <source>
        <dbReference type="ARBA" id="ARBA00022801"/>
    </source>
</evidence>
<dbReference type="PROSITE" id="PS00132">
    <property type="entry name" value="CARBOXYPEPT_ZN_1"/>
    <property type="match status" value="1"/>
</dbReference>
<evidence type="ECO:0000256" key="2">
    <source>
        <dbReference type="ARBA" id="ARBA00005988"/>
    </source>
</evidence>
<dbReference type="PRINTS" id="PR00765">
    <property type="entry name" value="CRBOXYPTASEA"/>
</dbReference>
<dbReference type="GO" id="GO:0004181">
    <property type="term" value="F:metallocarboxypeptidase activity"/>
    <property type="evidence" value="ECO:0007669"/>
    <property type="project" value="InterPro"/>
</dbReference>
<feature type="domain" description="Peptidase M14" evidence="9">
    <location>
        <begin position="1"/>
        <end position="285"/>
    </location>
</feature>
<dbReference type="EC" id="3.4.19.11" evidence="10"/>
<sequence>MQQDIKQLSKHYDSLALSSFGRSLTNKKLYLLKLGTGPKKITVVGGVHGRESITSLLILKLIEDHIQKDNIANYKLDNILKEISFYFIPMLNPDGIEIATQGLTNINLKSKEFYLKANEGSNDFQRWKANGRGVDLNKQFPAHWGELKSKTEPHFAHYKGPRPESEPESKALANLTRQEDFAAVVAFHSSGQVIYWYYNQSKQQYHHDYQLAQKLSQAAGYKLVSPQESDKYAAGYKDWFIKEFKRPGFTIEIGEKNGDKSLPFDNLEQYWHNTRTILLTLAANI</sequence>
<evidence type="ECO:0000256" key="6">
    <source>
        <dbReference type="ARBA" id="ARBA00022833"/>
    </source>
</evidence>
<evidence type="ECO:0000313" key="11">
    <source>
        <dbReference type="Proteomes" id="UP000774000"/>
    </source>
</evidence>
<reference evidence="10" key="1">
    <citation type="submission" date="2021-01" db="EMBL/GenBank/DDBJ databases">
        <title>Genomic Encyclopedia of Type Strains, Phase IV (KMG-IV): sequencing the most valuable type-strain genomes for metagenomic binning, comparative biology and taxonomic classification.</title>
        <authorList>
            <person name="Goeker M."/>
        </authorList>
    </citation>
    <scope>NUCLEOTIDE SEQUENCE</scope>
    <source>
        <strain evidence="10">DSM 23230</strain>
    </source>
</reference>
<evidence type="ECO:0000259" key="9">
    <source>
        <dbReference type="PROSITE" id="PS52035"/>
    </source>
</evidence>
<dbReference type="EMBL" id="JAFBDQ010000005">
    <property type="protein sequence ID" value="MBM7556324.1"/>
    <property type="molecule type" value="Genomic_DNA"/>
</dbReference>
<keyword evidence="3" id="KW-0645">Protease</keyword>
<evidence type="ECO:0000256" key="1">
    <source>
        <dbReference type="ARBA" id="ARBA00001947"/>
    </source>
</evidence>
<comment type="cofactor">
    <cofactor evidence="1">
        <name>Zn(2+)</name>
        <dbReference type="ChEBI" id="CHEBI:29105"/>
    </cofactor>
</comment>
<dbReference type="InterPro" id="IPR034274">
    <property type="entry name" value="ENP1_M14_CPD"/>
</dbReference>
<dbReference type="GO" id="GO:0006508">
    <property type="term" value="P:proteolysis"/>
    <property type="evidence" value="ECO:0007669"/>
    <property type="project" value="UniProtKB-KW"/>
</dbReference>
<evidence type="ECO:0000256" key="4">
    <source>
        <dbReference type="ARBA" id="ARBA00022723"/>
    </source>
</evidence>
<comment type="similarity">
    <text evidence="2 8">Belongs to the peptidase M14 family.</text>
</comment>
<dbReference type="PANTHER" id="PTHR11705">
    <property type="entry name" value="PROTEASE FAMILY M14 CARBOXYPEPTIDASE A,B"/>
    <property type="match status" value="1"/>
</dbReference>
<dbReference type="Proteomes" id="UP000774000">
    <property type="component" value="Unassembled WGS sequence"/>
</dbReference>
<protein>
    <submittedName>
        <fullName evidence="10">G-D-glutamyl-meso-diaminopimelate peptidase</fullName>
        <ecNumber evidence="10">3.4.19.11</ecNumber>
    </submittedName>
</protein>
<evidence type="ECO:0000256" key="8">
    <source>
        <dbReference type="PROSITE-ProRule" id="PRU01379"/>
    </source>
</evidence>